<keyword evidence="1" id="KW-0812">Transmembrane</keyword>
<evidence type="ECO:0000313" key="2">
    <source>
        <dbReference type="EMBL" id="CAL1290824.1"/>
    </source>
</evidence>
<protein>
    <recommendedName>
        <fullName evidence="4">Secreted protein</fullName>
    </recommendedName>
</protein>
<organism evidence="2 3">
    <name type="scientific">Larinioides sclopetarius</name>
    <dbReference type="NCBI Taxonomy" id="280406"/>
    <lineage>
        <taxon>Eukaryota</taxon>
        <taxon>Metazoa</taxon>
        <taxon>Ecdysozoa</taxon>
        <taxon>Arthropoda</taxon>
        <taxon>Chelicerata</taxon>
        <taxon>Arachnida</taxon>
        <taxon>Araneae</taxon>
        <taxon>Araneomorphae</taxon>
        <taxon>Entelegynae</taxon>
        <taxon>Araneoidea</taxon>
        <taxon>Araneidae</taxon>
        <taxon>Larinioides</taxon>
    </lineage>
</organism>
<feature type="transmembrane region" description="Helical" evidence="1">
    <location>
        <begin position="13"/>
        <end position="33"/>
    </location>
</feature>
<dbReference type="EMBL" id="CAXIEN010000270">
    <property type="protein sequence ID" value="CAL1290824.1"/>
    <property type="molecule type" value="Genomic_DNA"/>
</dbReference>
<reference evidence="2 3" key="1">
    <citation type="submission" date="2024-04" db="EMBL/GenBank/DDBJ databases">
        <authorList>
            <person name="Rising A."/>
            <person name="Reimegard J."/>
            <person name="Sonavane S."/>
            <person name="Akerstrom W."/>
            <person name="Nylinder S."/>
            <person name="Hedman E."/>
            <person name="Kallberg Y."/>
        </authorList>
    </citation>
    <scope>NUCLEOTIDE SEQUENCE [LARGE SCALE GENOMIC DNA]</scope>
</reference>
<name>A0AAV2B5W5_9ARAC</name>
<evidence type="ECO:0000313" key="3">
    <source>
        <dbReference type="Proteomes" id="UP001497382"/>
    </source>
</evidence>
<evidence type="ECO:0008006" key="4">
    <source>
        <dbReference type="Google" id="ProtNLM"/>
    </source>
</evidence>
<keyword evidence="1" id="KW-1133">Transmembrane helix</keyword>
<comment type="caution">
    <text evidence="2">The sequence shown here is derived from an EMBL/GenBank/DDBJ whole genome shotgun (WGS) entry which is preliminary data.</text>
</comment>
<keyword evidence="1" id="KW-0472">Membrane</keyword>
<sequence>MPYCLWKTTWRNLLQRATAFFVSTILIGLRNIFEGMLSRTPFVTELEKRLFKDHNFKRDYSQTSSMLADITRESESSPTLPFYNGVRMCEAYRSTCIVKPQLVDDTRCVNSIGSLNMAKMTVREQLPCSSIPIF</sequence>
<accession>A0AAV2B5W5</accession>
<keyword evidence="3" id="KW-1185">Reference proteome</keyword>
<evidence type="ECO:0000256" key="1">
    <source>
        <dbReference type="SAM" id="Phobius"/>
    </source>
</evidence>
<dbReference type="AlphaFoldDB" id="A0AAV2B5W5"/>
<proteinExistence type="predicted"/>
<dbReference type="Proteomes" id="UP001497382">
    <property type="component" value="Unassembled WGS sequence"/>
</dbReference>
<gene>
    <name evidence="2" type="ORF">LARSCL_LOCUS16723</name>
</gene>